<dbReference type="NCBIfam" id="NF008362">
    <property type="entry name" value="PRK11152.1"/>
    <property type="match status" value="1"/>
</dbReference>
<reference evidence="1 2" key="1">
    <citation type="submission" date="2018-01" db="EMBL/GenBank/DDBJ databases">
        <title>Genome sequence of a Cantenovulum-like bacteria.</title>
        <authorList>
            <person name="Tan W.R."/>
            <person name="Lau N.-S."/>
            <person name="Go F."/>
            <person name="Amirul A.-A.A."/>
        </authorList>
    </citation>
    <scope>NUCLEOTIDE SEQUENCE [LARGE SCALE GENOMIC DNA]</scope>
    <source>
        <strain evidence="1 2">CCB-QB4</strain>
    </source>
</reference>
<evidence type="ECO:0000313" key="2">
    <source>
        <dbReference type="Proteomes" id="UP000244441"/>
    </source>
</evidence>
<dbReference type="Gene3D" id="3.30.70.260">
    <property type="match status" value="1"/>
</dbReference>
<organism evidence="1 2">
    <name type="scientific">Saccharobesus litoralis</name>
    <dbReference type="NCBI Taxonomy" id="2172099"/>
    <lineage>
        <taxon>Bacteria</taxon>
        <taxon>Pseudomonadati</taxon>
        <taxon>Pseudomonadota</taxon>
        <taxon>Gammaproteobacteria</taxon>
        <taxon>Alteromonadales</taxon>
        <taxon>Alteromonadaceae</taxon>
        <taxon>Saccharobesus</taxon>
    </lineage>
</organism>
<dbReference type="KEGG" id="cate:C2869_21565"/>
<dbReference type="SUPFAM" id="SSF55021">
    <property type="entry name" value="ACT-like"/>
    <property type="match status" value="1"/>
</dbReference>
<sequence length="87" mass="9576">MKHSFNIVANHKPATLERVLRVVRHRGFALQTFNVSASDSEQVAIELTVTGERPIATLQTQLDKLYDIAHLELIPANADAQSAGIRA</sequence>
<dbReference type="EMBL" id="CP026604">
    <property type="protein sequence ID" value="AWB68828.1"/>
    <property type="molecule type" value="Genomic_DNA"/>
</dbReference>
<dbReference type="OrthoDB" id="6198158at2"/>
<accession>A0A2S0VXA5</accession>
<name>A0A2S0VXA5_9ALTE</name>
<dbReference type="Proteomes" id="UP000244441">
    <property type="component" value="Chromosome"/>
</dbReference>
<dbReference type="Pfam" id="PF13710">
    <property type="entry name" value="ACT_5"/>
    <property type="match status" value="1"/>
</dbReference>
<gene>
    <name evidence="1" type="ORF">C2869_21565</name>
</gene>
<evidence type="ECO:0000313" key="1">
    <source>
        <dbReference type="EMBL" id="AWB68828.1"/>
    </source>
</evidence>
<keyword evidence="2" id="KW-1185">Reference proteome</keyword>
<proteinExistence type="predicted"/>
<dbReference type="RefSeq" id="WP_108604881.1">
    <property type="nucleotide sequence ID" value="NZ_CP026604.1"/>
</dbReference>
<dbReference type="InterPro" id="IPR045865">
    <property type="entry name" value="ACT-like_dom_sf"/>
</dbReference>
<dbReference type="AlphaFoldDB" id="A0A2S0VXA5"/>
<protein>
    <submittedName>
        <fullName evidence="1">Acetolactate synthase 2 small subunit</fullName>
    </submittedName>
</protein>